<comment type="caution">
    <text evidence="1">The sequence shown here is derived from an EMBL/GenBank/DDBJ whole genome shotgun (WGS) entry which is preliminary data.</text>
</comment>
<organism evidence="1 2">
    <name type="scientific">Parasponia andersonii</name>
    <name type="common">Sponia andersonii</name>
    <dbReference type="NCBI Taxonomy" id="3476"/>
    <lineage>
        <taxon>Eukaryota</taxon>
        <taxon>Viridiplantae</taxon>
        <taxon>Streptophyta</taxon>
        <taxon>Embryophyta</taxon>
        <taxon>Tracheophyta</taxon>
        <taxon>Spermatophyta</taxon>
        <taxon>Magnoliopsida</taxon>
        <taxon>eudicotyledons</taxon>
        <taxon>Gunneridae</taxon>
        <taxon>Pentapetalae</taxon>
        <taxon>rosids</taxon>
        <taxon>fabids</taxon>
        <taxon>Rosales</taxon>
        <taxon>Cannabaceae</taxon>
        <taxon>Parasponia</taxon>
    </lineage>
</organism>
<accession>A0A2P5A5A8</accession>
<keyword evidence="2" id="KW-1185">Reference proteome</keyword>
<sequence length="58" mass="6324">CKNERNSAELGIAAPKVQENWCYSATALMPRRQVSGTSTLQCPFFAQFSPSDGTDPLC</sequence>
<dbReference type="EMBL" id="JXTB01000943">
    <property type="protein sequence ID" value="PON31723.1"/>
    <property type="molecule type" value="Genomic_DNA"/>
</dbReference>
<evidence type="ECO:0000313" key="2">
    <source>
        <dbReference type="Proteomes" id="UP000237105"/>
    </source>
</evidence>
<protein>
    <submittedName>
        <fullName evidence="1">Uncharacterized protein</fullName>
    </submittedName>
</protein>
<evidence type="ECO:0000313" key="1">
    <source>
        <dbReference type="EMBL" id="PON31723.1"/>
    </source>
</evidence>
<gene>
    <name evidence="1" type="ORF">PanWU01x14_367480</name>
</gene>
<name>A0A2P5A5A8_PARAD</name>
<dbReference type="Proteomes" id="UP000237105">
    <property type="component" value="Unassembled WGS sequence"/>
</dbReference>
<dbReference type="AlphaFoldDB" id="A0A2P5A5A8"/>
<feature type="non-terminal residue" evidence="1">
    <location>
        <position position="1"/>
    </location>
</feature>
<proteinExistence type="predicted"/>
<reference evidence="2" key="1">
    <citation type="submission" date="2016-06" db="EMBL/GenBank/DDBJ databases">
        <title>Parallel loss of symbiosis genes in relatives of nitrogen-fixing non-legume Parasponia.</title>
        <authorList>
            <person name="Van Velzen R."/>
            <person name="Holmer R."/>
            <person name="Bu F."/>
            <person name="Rutten L."/>
            <person name="Van Zeijl A."/>
            <person name="Liu W."/>
            <person name="Santuari L."/>
            <person name="Cao Q."/>
            <person name="Sharma T."/>
            <person name="Shen D."/>
            <person name="Roswanjaya Y."/>
            <person name="Wardhani T."/>
            <person name="Kalhor M.S."/>
            <person name="Jansen J."/>
            <person name="Van den Hoogen J."/>
            <person name="Gungor B."/>
            <person name="Hartog M."/>
            <person name="Hontelez J."/>
            <person name="Verver J."/>
            <person name="Yang W.-C."/>
            <person name="Schijlen E."/>
            <person name="Repin R."/>
            <person name="Schilthuizen M."/>
            <person name="Schranz E."/>
            <person name="Heidstra R."/>
            <person name="Miyata K."/>
            <person name="Fedorova E."/>
            <person name="Kohlen W."/>
            <person name="Bisseling T."/>
            <person name="Smit S."/>
            <person name="Geurts R."/>
        </authorList>
    </citation>
    <scope>NUCLEOTIDE SEQUENCE [LARGE SCALE GENOMIC DNA]</scope>
    <source>
        <strain evidence="2">cv. WU1-14</strain>
    </source>
</reference>